<protein>
    <submittedName>
        <fullName evidence="2">HD domain-containing protein</fullName>
    </submittedName>
</protein>
<reference evidence="2 3" key="1">
    <citation type="submission" date="2019-03" db="EMBL/GenBank/DDBJ databases">
        <title>Subsurface microbial communities from deep shales in Ohio and West Virginia, USA.</title>
        <authorList>
            <person name="Wrighton K."/>
        </authorList>
    </citation>
    <scope>NUCLEOTIDE SEQUENCE [LARGE SCALE GENOMIC DNA]</scope>
    <source>
        <strain evidence="2 3">MA284_T2</strain>
    </source>
</reference>
<dbReference type="OrthoDB" id="9804747at2"/>
<dbReference type="InterPro" id="IPR003607">
    <property type="entry name" value="HD/PDEase_dom"/>
</dbReference>
<dbReference type="Proteomes" id="UP000295064">
    <property type="component" value="Unassembled WGS sequence"/>
</dbReference>
<dbReference type="Pfam" id="PF13487">
    <property type="entry name" value="HD_5"/>
    <property type="match status" value="1"/>
</dbReference>
<gene>
    <name evidence="2" type="ORF">DFR79_1258</name>
</gene>
<accession>A0A4R6LHJ2</accession>
<sequence>MRVEQLSEKFGEYLNLDYQEIINLSLLAKLHDIGKVSISEEILKKPGKLNKNEWSIMQQHCKRGYEIANSITEFSPIAKYILYHHERWDGRGYPEGLMGEEIPLLSRIITIVDSFDVMTHARPYTEAISVEQAFKELKECSGSQFDADLVYEFCKMFINDK</sequence>
<dbReference type="PANTHER" id="PTHR45228">
    <property type="entry name" value="CYCLIC DI-GMP PHOSPHODIESTERASE TM_0186-RELATED"/>
    <property type="match status" value="1"/>
</dbReference>
<evidence type="ECO:0000259" key="1">
    <source>
        <dbReference type="PROSITE" id="PS51832"/>
    </source>
</evidence>
<name>A0A4R6LHJ2_9FIRM</name>
<dbReference type="InterPro" id="IPR052020">
    <property type="entry name" value="Cyclic_di-GMP/3'3'-cGAMP_PDE"/>
</dbReference>
<organism evidence="2 3">
    <name type="scientific">Halanaerobium saccharolyticum</name>
    <dbReference type="NCBI Taxonomy" id="43595"/>
    <lineage>
        <taxon>Bacteria</taxon>
        <taxon>Bacillati</taxon>
        <taxon>Bacillota</taxon>
        <taxon>Clostridia</taxon>
        <taxon>Halanaerobiales</taxon>
        <taxon>Halanaerobiaceae</taxon>
        <taxon>Halanaerobium</taxon>
    </lineage>
</organism>
<dbReference type="InterPro" id="IPR037522">
    <property type="entry name" value="HD_GYP_dom"/>
</dbReference>
<dbReference type="CDD" id="cd00077">
    <property type="entry name" value="HDc"/>
    <property type="match status" value="1"/>
</dbReference>
<dbReference type="Gene3D" id="1.10.3210.10">
    <property type="entry name" value="Hypothetical protein af1432"/>
    <property type="match status" value="1"/>
</dbReference>
<feature type="domain" description="HD-GYP" evidence="1">
    <location>
        <begin position="1"/>
        <end position="161"/>
    </location>
</feature>
<comment type="caution">
    <text evidence="2">The sequence shown here is derived from an EMBL/GenBank/DDBJ whole genome shotgun (WGS) entry which is preliminary data.</text>
</comment>
<dbReference type="RefSeq" id="WP_133515799.1">
    <property type="nucleotide sequence ID" value="NZ_SNWX01000025.1"/>
</dbReference>
<dbReference type="SUPFAM" id="SSF109604">
    <property type="entry name" value="HD-domain/PDEase-like"/>
    <property type="match status" value="1"/>
</dbReference>
<evidence type="ECO:0000313" key="2">
    <source>
        <dbReference type="EMBL" id="TDO83384.1"/>
    </source>
</evidence>
<evidence type="ECO:0000313" key="3">
    <source>
        <dbReference type="Proteomes" id="UP000295064"/>
    </source>
</evidence>
<dbReference type="PROSITE" id="PS51832">
    <property type="entry name" value="HD_GYP"/>
    <property type="match status" value="1"/>
</dbReference>
<proteinExistence type="predicted"/>
<dbReference type="EMBL" id="SNWX01000025">
    <property type="protein sequence ID" value="TDO83384.1"/>
    <property type="molecule type" value="Genomic_DNA"/>
</dbReference>
<dbReference type="AlphaFoldDB" id="A0A4R6LHJ2"/>